<organism evidence="2 3">
    <name type="scientific">Chitinophaga skermanii</name>
    <dbReference type="NCBI Taxonomy" id="331697"/>
    <lineage>
        <taxon>Bacteria</taxon>
        <taxon>Pseudomonadati</taxon>
        <taxon>Bacteroidota</taxon>
        <taxon>Chitinophagia</taxon>
        <taxon>Chitinophagales</taxon>
        <taxon>Chitinophagaceae</taxon>
        <taxon>Chitinophaga</taxon>
    </lineage>
</organism>
<dbReference type="Gene3D" id="3.90.550.10">
    <property type="entry name" value="Spore Coat Polysaccharide Biosynthesis Protein SpsA, Chain A"/>
    <property type="match status" value="1"/>
</dbReference>
<keyword evidence="2" id="KW-0808">Transferase</keyword>
<dbReference type="GO" id="GO:0016758">
    <property type="term" value="F:hexosyltransferase activity"/>
    <property type="evidence" value="ECO:0007669"/>
    <property type="project" value="UniProtKB-ARBA"/>
</dbReference>
<sequence length="310" mass="35406">MQNPAISVCIPAYKEAALMSRCISSIATQTFQDIELIITDDTPGDEIRQLVDSLKLDFPVHYVKNEPALGPPANWNAGMRMATGKYIKLVHRDDWFSQSDALEICYEQMEKDAACDFLFAASTTVYPHGKRAELYLGEKELLNLRERPECLLLGNFVGAPSVTMIRNGKGYYYDERLKWLVDIEFYVRVLLQNPRFVYINTSLVNIGIHEGQVTNDVSTNGDLVMREYIICLQQVNKPLLNTLSYYSYYWRQLRNCNIRSEAQLKALAPTSTIDPRLVKMAGFQAKLPPNLLKMGPFSRVMMLIAYCFAR</sequence>
<dbReference type="Proteomes" id="UP000249547">
    <property type="component" value="Unassembled WGS sequence"/>
</dbReference>
<dbReference type="SUPFAM" id="SSF53448">
    <property type="entry name" value="Nucleotide-diphospho-sugar transferases"/>
    <property type="match status" value="1"/>
</dbReference>
<dbReference type="PANTHER" id="PTHR22916:SF3">
    <property type="entry name" value="UDP-GLCNAC:BETAGAL BETA-1,3-N-ACETYLGLUCOSAMINYLTRANSFERASE-LIKE PROTEIN 1"/>
    <property type="match status" value="1"/>
</dbReference>
<dbReference type="AlphaFoldDB" id="A0A327QUW3"/>
<dbReference type="Pfam" id="PF00535">
    <property type="entry name" value="Glycos_transf_2"/>
    <property type="match status" value="1"/>
</dbReference>
<accession>A0A327QUW3</accession>
<dbReference type="EMBL" id="QLLL01000002">
    <property type="protein sequence ID" value="RAJ08399.1"/>
    <property type="molecule type" value="Genomic_DNA"/>
</dbReference>
<feature type="domain" description="Glycosyltransferase 2-like" evidence="1">
    <location>
        <begin position="7"/>
        <end position="131"/>
    </location>
</feature>
<proteinExistence type="predicted"/>
<evidence type="ECO:0000259" key="1">
    <source>
        <dbReference type="Pfam" id="PF00535"/>
    </source>
</evidence>
<gene>
    <name evidence="2" type="ORF">LX64_01050</name>
</gene>
<evidence type="ECO:0000313" key="2">
    <source>
        <dbReference type="EMBL" id="RAJ08399.1"/>
    </source>
</evidence>
<keyword evidence="3" id="KW-1185">Reference proteome</keyword>
<dbReference type="CDD" id="cd00761">
    <property type="entry name" value="Glyco_tranf_GTA_type"/>
    <property type="match status" value="1"/>
</dbReference>
<dbReference type="PANTHER" id="PTHR22916">
    <property type="entry name" value="GLYCOSYLTRANSFERASE"/>
    <property type="match status" value="1"/>
</dbReference>
<dbReference type="InterPro" id="IPR029044">
    <property type="entry name" value="Nucleotide-diphossugar_trans"/>
</dbReference>
<reference evidence="2 3" key="1">
    <citation type="submission" date="2018-06" db="EMBL/GenBank/DDBJ databases">
        <title>Genomic Encyclopedia of Archaeal and Bacterial Type Strains, Phase II (KMG-II): from individual species to whole genera.</title>
        <authorList>
            <person name="Goeker M."/>
        </authorList>
    </citation>
    <scope>NUCLEOTIDE SEQUENCE [LARGE SCALE GENOMIC DNA]</scope>
    <source>
        <strain evidence="2 3">DSM 23857</strain>
    </source>
</reference>
<dbReference type="InterPro" id="IPR001173">
    <property type="entry name" value="Glyco_trans_2-like"/>
</dbReference>
<comment type="caution">
    <text evidence="2">The sequence shown here is derived from an EMBL/GenBank/DDBJ whole genome shotgun (WGS) entry which is preliminary data.</text>
</comment>
<dbReference type="RefSeq" id="WP_111596555.1">
    <property type="nucleotide sequence ID" value="NZ_QLLL01000002.1"/>
</dbReference>
<protein>
    <submittedName>
        <fullName evidence="2">Glycosyltransferase involved in cell wall biosynthesis</fullName>
    </submittedName>
</protein>
<evidence type="ECO:0000313" key="3">
    <source>
        <dbReference type="Proteomes" id="UP000249547"/>
    </source>
</evidence>
<name>A0A327QUW3_9BACT</name>
<dbReference type="OrthoDB" id="9815829at2"/>